<feature type="domain" description="RNA polymerase sigma factor 70 region 4 type 2" evidence="7">
    <location>
        <begin position="125"/>
        <end position="177"/>
    </location>
</feature>
<evidence type="ECO:0000259" key="6">
    <source>
        <dbReference type="Pfam" id="PF04542"/>
    </source>
</evidence>
<comment type="caution">
    <text evidence="8">The sequence shown here is derived from an EMBL/GenBank/DDBJ whole genome shotgun (WGS) entry which is preliminary data.</text>
</comment>
<dbReference type="Gene3D" id="1.10.10.10">
    <property type="entry name" value="Winged helix-like DNA-binding domain superfamily/Winged helix DNA-binding domain"/>
    <property type="match status" value="1"/>
</dbReference>
<keyword evidence="5" id="KW-0804">Transcription</keyword>
<dbReference type="GO" id="GO:0016987">
    <property type="term" value="F:sigma factor activity"/>
    <property type="evidence" value="ECO:0007669"/>
    <property type="project" value="UniProtKB-KW"/>
</dbReference>
<dbReference type="RefSeq" id="WP_133196365.1">
    <property type="nucleotide sequence ID" value="NZ_JBHUCW010000037.1"/>
</dbReference>
<dbReference type="PANTHER" id="PTHR43133">
    <property type="entry name" value="RNA POLYMERASE ECF-TYPE SIGMA FACTO"/>
    <property type="match status" value="1"/>
</dbReference>
<dbReference type="InterPro" id="IPR014284">
    <property type="entry name" value="RNA_pol_sigma-70_dom"/>
</dbReference>
<evidence type="ECO:0000259" key="7">
    <source>
        <dbReference type="Pfam" id="PF08281"/>
    </source>
</evidence>
<keyword evidence="3" id="KW-0731">Sigma factor</keyword>
<dbReference type="SUPFAM" id="SSF88659">
    <property type="entry name" value="Sigma3 and sigma4 domains of RNA polymerase sigma factors"/>
    <property type="match status" value="1"/>
</dbReference>
<dbReference type="AlphaFoldDB" id="A0A4R5M8I2"/>
<feature type="domain" description="RNA polymerase sigma-70 region 2" evidence="6">
    <location>
        <begin position="23"/>
        <end position="90"/>
    </location>
</feature>
<dbReference type="NCBIfam" id="TIGR02937">
    <property type="entry name" value="sigma70-ECF"/>
    <property type="match status" value="1"/>
</dbReference>
<comment type="similarity">
    <text evidence="1">Belongs to the sigma-70 factor family. ECF subfamily.</text>
</comment>
<proteinExistence type="inferred from homology"/>
<dbReference type="GO" id="GO:0003677">
    <property type="term" value="F:DNA binding"/>
    <property type="evidence" value="ECO:0007669"/>
    <property type="project" value="UniProtKB-KW"/>
</dbReference>
<dbReference type="Gene3D" id="1.10.1740.10">
    <property type="match status" value="1"/>
</dbReference>
<evidence type="ECO:0000256" key="5">
    <source>
        <dbReference type="ARBA" id="ARBA00023163"/>
    </source>
</evidence>
<organism evidence="8 9">
    <name type="scientific">Paraburkholderia silviterrae</name>
    <dbReference type="NCBI Taxonomy" id="2528715"/>
    <lineage>
        <taxon>Bacteria</taxon>
        <taxon>Pseudomonadati</taxon>
        <taxon>Pseudomonadota</taxon>
        <taxon>Betaproteobacteria</taxon>
        <taxon>Burkholderiales</taxon>
        <taxon>Burkholderiaceae</taxon>
        <taxon>Paraburkholderia</taxon>
    </lineage>
</organism>
<dbReference type="Pfam" id="PF08281">
    <property type="entry name" value="Sigma70_r4_2"/>
    <property type="match status" value="1"/>
</dbReference>
<dbReference type="InterPro" id="IPR013249">
    <property type="entry name" value="RNA_pol_sigma70_r4_t2"/>
</dbReference>
<evidence type="ECO:0000256" key="2">
    <source>
        <dbReference type="ARBA" id="ARBA00023015"/>
    </source>
</evidence>
<reference evidence="8 9" key="1">
    <citation type="submission" date="2019-03" db="EMBL/GenBank/DDBJ databases">
        <title>Paraburkholderia sp. 4M-K11, isolated from subtropical forest soil.</title>
        <authorList>
            <person name="Gao Z.-H."/>
            <person name="Qiu L.-H."/>
        </authorList>
    </citation>
    <scope>NUCLEOTIDE SEQUENCE [LARGE SCALE GENOMIC DNA]</scope>
    <source>
        <strain evidence="8 9">4M-K11</strain>
    </source>
</reference>
<keyword evidence="2" id="KW-0805">Transcription regulation</keyword>
<evidence type="ECO:0000313" key="8">
    <source>
        <dbReference type="EMBL" id="TDG21965.1"/>
    </source>
</evidence>
<keyword evidence="9" id="KW-1185">Reference proteome</keyword>
<dbReference type="InterPro" id="IPR036388">
    <property type="entry name" value="WH-like_DNA-bd_sf"/>
</dbReference>
<dbReference type="SUPFAM" id="SSF88946">
    <property type="entry name" value="Sigma2 domain of RNA polymerase sigma factors"/>
    <property type="match status" value="1"/>
</dbReference>
<protein>
    <submittedName>
        <fullName evidence="8">RNA polymerase sigma factor</fullName>
    </submittedName>
</protein>
<gene>
    <name evidence="8" type="ORF">EYW47_18915</name>
</gene>
<dbReference type="OrthoDB" id="9029451at2"/>
<dbReference type="InterPro" id="IPR013325">
    <property type="entry name" value="RNA_pol_sigma_r2"/>
</dbReference>
<dbReference type="InterPro" id="IPR007627">
    <property type="entry name" value="RNA_pol_sigma70_r2"/>
</dbReference>
<evidence type="ECO:0000256" key="3">
    <source>
        <dbReference type="ARBA" id="ARBA00023082"/>
    </source>
</evidence>
<name>A0A4R5M8I2_9BURK</name>
<dbReference type="PANTHER" id="PTHR43133:SF8">
    <property type="entry name" value="RNA POLYMERASE SIGMA FACTOR HI_1459-RELATED"/>
    <property type="match status" value="1"/>
</dbReference>
<evidence type="ECO:0000256" key="4">
    <source>
        <dbReference type="ARBA" id="ARBA00023125"/>
    </source>
</evidence>
<dbReference type="EMBL" id="SMRP01000009">
    <property type="protein sequence ID" value="TDG21965.1"/>
    <property type="molecule type" value="Genomic_DNA"/>
</dbReference>
<dbReference type="InterPro" id="IPR013324">
    <property type="entry name" value="RNA_pol_sigma_r3/r4-like"/>
</dbReference>
<sequence>MEITSPPAQAVSPRADPLDRAWRAWQGKLRSRARFLCKGDLHGAEDLLSEAALKVHLYMRNSPERVKNLPALLYVALDHAFLDHARRRARECHILQRDVEIDEGFNAPDPAPSAEAQLAIKRQLARIEQALIALAPGQQTLFTLKFEDEHSYATIAALLGINEALARKRVELLRKQLRKAFD</sequence>
<evidence type="ECO:0000256" key="1">
    <source>
        <dbReference type="ARBA" id="ARBA00010641"/>
    </source>
</evidence>
<keyword evidence="4" id="KW-0238">DNA-binding</keyword>
<dbReference type="GO" id="GO:0006352">
    <property type="term" value="P:DNA-templated transcription initiation"/>
    <property type="evidence" value="ECO:0007669"/>
    <property type="project" value="InterPro"/>
</dbReference>
<accession>A0A4R5M8I2</accession>
<dbReference type="Pfam" id="PF04542">
    <property type="entry name" value="Sigma70_r2"/>
    <property type="match status" value="1"/>
</dbReference>
<dbReference type="InterPro" id="IPR039425">
    <property type="entry name" value="RNA_pol_sigma-70-like"/>
</dbReference>
<evidence type="ECO:0000313" key="9">
    <source>
        <dbReference type="Proteomes" id="UP000295722"/>
    </source>
</evidence>
<dbReference type="Proteomes" id="UP000295722">
    <property type="component" value="Unassembled WGS sequence"/>
</dbReference>